<dbReference type="KEGG" id="vg:54991778"/>
<dbReference type="EMBL" id="LN610580">
    <property type="protein sequence ID" value="CEF89887.1"/>
    <property type="molecule type" value="Genomic_DNA"/>
</dbReference>
<accession>A0A0A1IX59</accession>
<sequence>MCTGGRVMAVKTVYVKPEDPAPPVLSVGRLSPGELYKVVTPSSAEGAVVLATKQTPALDQAAIVLHSMNPAQYAVGTAILNTDWRCRRLGAGEYIKLVQGEADQ</sequence>
<protein>
    <submittedName>
        <fullName evidence="1">Uncharacterized protein</fullName>
    </submittedName>
</protein>
<evidence type="ECO:0000313" key="2">
    <source>
        <dbReference type="Proteomes" id="UP000030219"/>
    </source>
</evidence>
<gene>
    <name evidence="1" type="primary">ORF08</name>
</gene>
<keyword evidence="2" id="KW-1185">Reference proteome</keyword>
<reference evidence="1 2" key="1">
    <citation type="journal article" date="2015" name="PLoS ONE">
        <title>Investigation of a Large Collection of Pseudomonas aeruginosa Bacteriophages Collected from a Single Environmental Source in Abidjan, Cote d'Ivoire.</title>
        <authorList>
            <person name="Essoh C."/>
            <person name="Latino L."/>
            <person name="Midoux C."/>
            <person name="Blouin Y."/>
            <person name="Loukou G."/>
            <person name="Nguetta S.P."/>
            <person name="Lathro S."/>
            <person name="Cablanmian A."/>
            <person name="Kouassi A.K."/>
            <person name="Vergnaud G."/>
            <person name="Pourcel C."/>
        </authorList>
    </citation>
    <scope>NUCLEOTIDE SEQUENCE [LARGE SCALE GENOMIC DNA]</scope>
    <source>
        <strain evidence="1">PAO1_1-15pyo</strain>
    </source>
</reference>
<dbReference type="Proteomes" id="UP000030219">
    <property type="component" value="Segment"/>
</dbReference>
<dbReference type="RefSeq" id="YP_009801266.1">
    <property type="nucleotide sequence ID" value="NC_047967.1"/>
</dbReference>
<evidence type="ECO:0000313" key="1">
    <source>
        <dbReference type="EMBL" id="CEF89887.1"/>
    </source>
</evidence>
<proteinExistence type="predicted"/>
<organism evidence="1 2">
    <name type="scientific">Pseudomonas phage vB_PaeP_PAO1_1-15pyo</name>
    <dbReference type="NCBI Taxonomy" id="1548908"/>
    <lineage>
        <taxon>Viruses</taxon>
        <taxon>Duplodnaviria</taxon>
        <taxon>Heunggongvirae</taxon>
        <taxon>Uroviricota</taxon>
        <taxon>Caudoviricetes</taxon>
        <taxon>Autographivirales</taxon>
        <taxon>Autoscriptoviridae</taxon>
        <taxon>Krylovirinae</taxon>
        <taxon>Phikmvvirus</taxon>
        <taxon>Phikmvvirus 15pyo</taxon>
    </lineage>
</organism>
<name>A0A0A1IX59_9CAUD</name>
<dbReference type="GeneID" id="54991778"/>